<dbReference type="OrthoDB" id="7272098at2"/>
<feature type="compositionally biased region" description="Low complexity" evidence="1">
    <location>
        <begin position="318"/>
        <end position="329"/>
    </location>
</feature>
<dbReference type="Pfam" id="PF08843">
    <property type="entry name" value="AbiEii"/>
    <property type="match status" value="1"/>
</dbReference>
<dbReference type="Proteomes" id="UP000317078">
    <property type="component" value="Unassembled WGS sequence"/>
</dbReference>
<evidence type="ECO:0008006" key="4">
    <source>
        <dbReference type="Google" id="ProtNLM"/>
    </source>
</evidence>
<keyword evidence="3" id="KW-1185">Reference proteome</keyword>
<evidence type="ECO:0000313" key="2">
    <source>
        <dbReference type="EMBL" id="TPG53655.1"/>
    </source>
</evidence>
<dbReference type="AlphaFoldDB" id="A0A502FVY8"/>
<sequence length="336" mass="36528">MTARDEGASTYNALLRHSRLRNLSATGVLERFVGESFISALGSSPFAARFPLHGAWCLGVWFGELTRPTWGVDLVDLERSSASEVICILRQAVGDHLAGGLHLNWYSARIATYQERRSPLQRISLQGHLGPATLPIRVNVTAARQPEPEVEFRHLGRTLSEWSRAPVATCTPDEMVAEKAALLVTYGPHHSRSKDVRDLRTLADGLPFDGASLLKTMAAVFNGRDAARMLAQEGYWEAALDPGRLDANARAGWMTVERDCGTAWPAAGLAQTMIRVRAFLQPLLAALRQDQEVAGSWQPAVGWVEPQTKSTASQVHRPAPLFPDALAAAGSGRAPP</sequence>
<gene>
    <name evidence="2" type="ORF">EAH89_15730</name>
</gene>
<dbReference type="InterPro" id="IPR014942">
    <property type="entry name" value="AbiEii"/>
</dbReference>
<comment type="caution">
    <text evidence="2">The sequence shown here is derived from an EMBL/GenBank/DDBJ whole genome shotgun (WGS) entry which is preliminary data.</text>
</comment>
<protein>
    <recommendedName>
        <fullName evidence="4">Nucleotidyl transferase AbiEii/AbiGii toxin family protein</fullName>
    </recommendedName>
</protein>
<dbReference type="RefSeq" id="WP_140884658.1">
    <property type="nucleotide sequence ID" value="NZ_RCZP01000015.1"/>
</dbReference>
<dbReference type="EMBL" id="RCZP01000015">
    <property type="protein sequence ID" value="TPG53655.1"/>
    <property type="molecule type" value="Genomic_DNA"/>
</dbReference>
<feature type="region of interest" description="Disordered" evidence="1">
    <location>
        <begin position="307"/>
        <end position="336"/>
    </location>
</feature>
<proteinExistence type="predicted"/>
<accession>A0A502FVY8</accession>
<organism evidence="2 3">
    <name type="scientific">Muricoccus nepalensis</name>
    <dbReference type="NCBI Taxonomy" id="1854500"/>
    <lineage>
        <taxon>Bacteria</taxon>
        <taxon>Pseudomonadati</taxon>
        <taxon>Pseudomonadota</taxon>
        <taxon>Alphaproteobacteria</taxon>
        <taxon>Acetobacterales</taxon>
        <taxon>Roseomonadaceae</taxon>
        <taxon>Muricoccus</taxon>
    </lineage>
</organism>
<evidence type="ECO:0000256" key="1">
    <source>
        <dbReference type="SAM" id="MobiDB-lite"/>
    </source>
</evidence>
<reference evidence="2 3" key="1">
    <citation type="journal article" date="2019" name="Environ. Microbiol.">
        <title>Species interactions and distinct microbial communities in high Arctic permafrost affected cryosols are associated with the CH4 and CO2 gas fluxes.</title>
        <authorList>
            <person name="Altshuler I."/>
            <person name="Hamel J."/>
            <person name="Turney S."/>
            <person name="Magnuson E."/>
            <person name="Levesque R."/>
            <person name="Greer C."/>
            <person name="Whyte L.G."/>
        </authorList>
    </citation>
    <scope>NUCLEOTIDE SEQUENCE [LARGE SCALE GENOMIC DNA]</scope>
    <source>
        <strain evidence="2 3">S9.3B</strain>
    </source>
</reference>
<name>A0A502FVY8_9PROT</name>
<evidence type="ECO:0000313" key="3">
    <source>
        <dbReference type="Proteomes" id="UP000317078"/>
    </source>
</evidence>